<reference evidence="2 3" key="1">
    <citation type="submission" date="2019-05" db="EMBL/GenBank/DDBJ databases">
        <title>Another draft genome of Portunus trituberculatus and its Hox gene families provides insights of decapod evolution.</title>
        <authorList>
            <person name="Jeong J.-H."/>
            <person name="Song I."/>
            <person name="Kim S."/>
            <person name="Choi T."/>
            <person name="Kim D."/>
            <person name="Ryu S."/>
            <person name="Kim W."/>
        </authorList>
    </citation>
    <scope>NUCLEOTIDE SEQUENCE [LARGE SCALE GENOMIC DNA]</scope>
    <source>
        <tissue evidence="2">Muscle</tissue>
    </source>
</reference>
<dbReference type="Proteomes" id="UP000324222">
    <property type="component" value="Unassembled WGS sequence"/>
</dbReference>
<gene>
    <name evidence="2" type="ORF">E2C01_006166</name>
</gene>
<name>A0A5B7CUJ0_PORTR</name>
<feature type="region of interest" description="Disordered" evidence="1">
    <location>
        <begin position="1"/>
        <end position="23"/>
    </location>
</feature>
<comment type="caution">
    <text evidence="2">The sequence shown here is derived from an EMBL/GenBank/DDBJ whole genome shotgun (WGS) entry which is preliminary data.</text>
</comment>
<organism evidence="2 3">
    <name type="scientific">Portunus trituberculatus</name>
    <name type="common">Swimming crab</name>
    <name type="synonym">Neptunus trituberculatus</name>
    <dbReference type="NCBI Taxonomy" id="210409"/>
    <lineage>
        <taxon>Eukaryota</taxon>
        <taxon>Metazoa</taxon>
        <taxon>Ecdysozoa</taxon>
        <taxon>Arthropoda</taxon>
        <taxon>Crustacea</taxon>
        <taxon>Multicrustacea</taxon>
        <taxon>Malacostraca</taxon>
        <taxon>Eumalacostraca</taxon>
        <taxon>Eucarida</taxon>
        <taxon>Decapoda</taxon>
        <taxon>Pleocyemata</taxon>
        <taxon>Brachyura</taxon>
        <taxon>Eubrachyura</taxon>
        <taxon>Portunoidea</taxon>
        <taxon>Portunidae</taxon>
        <taxon>Portuninae</taxon>
        <taxon>Portunus</taxon>
    </lineage>
</organism>
<keyword evidence="3" id="KW-1185">Reference proteome</keyword>
<evidence type="ECO:0000313" key="3">
    <source>
        <dbReference type="Proteomes" id="UP000324222"/>
    </source>
</evidence>
<feature type="compositionally biased region" description="Polar residues" evidence="1">
    <location>
        <begin position="9"/>
        <end position="20"/>
    </location>
</feature>
<evidence type="ECO:0000313" key="2">
    <source>
        <dbReference type="EMBL" id="MPC13432.1"/>
    </source>
</evidence>
<protein>
    <submittedName>
        <fullName evidence="2">Uncharacterized protein</fullName>
    </submittedName>
</protein>
<sequence>MTGARSPHASFQGSSMQSTKPEILASDKTSCRIRSLSSVPALSEPWILKGSNTDGGALRLTTSSNCYLTARVIARACVRPFGLRYLQLRDESKRQRK</sequence>
<evidence type="ECO:0000256" key="1">
    <source>
        <dbReference type="SAM" id="MobiDB-lite"/>
    </source>
</evidence>
<dbReference type="AlphaFoldDB" id="A0A5B7CUJ0"/>
<proteinExistence type="predicted"/>
<accession>A0A5B7CUJ0</accession>
<dbReference type="EMBL" id="VSRR010000281">
    <property type="protein sequence ID" value="MPC13432.1"/>
    <property type="molecule type" value="Genomic_DNA"/>
</dbReference>